<comment type="caution">
    <text evidence="9">The sequence shown here is derived from an EMBL/GenBank/DDBJ whole genome shotgun (WGS) entry which is preliminary data.</text>
</comment>
<evidence type="ECO:0000256" key="1">
    <source>
        <dbReference type="ARBA" id="ARBA00001954"/>
    </source>
</evidence>
<dbReference type="InterPro" id="IPR015915">
    <property type="entry name" value="Kelch-typ_b-propeller"/>
</dbReference>
<dbReference type="SUPFAM" id="SSF117281">
    <property type="entry name" value="Kelch motif"/>
    <property type="match status" value="1"/>
</dbReference>
<dbReference type="FunFam" id="2.120.10.80:FF:000108">
    <property type="entry name" value="Kelch repeat-containing protein"/>
    <property type="match status" value="1"/>
</dbReference>
<protein>
    <recommendedName>
        <fullName evidence="8">Nudix hydrolase domain-containing protein</fullName>
    </recommendedName>
</protein>
<dbReference type="CDD" id="cd04670">
    <property type="entry name" value="NUDIX_ASFGF2_Nudt6"/>
    <property type="match status" value="1"/>
</dbReference>
<evidence type="ECO:0000256" key="7">
    <source>
        <dbReference type="ARBA" id="ARBA00023004"/>
    </source>
</evidence>
<keyword evidence="7" id="KW-0408">Iron</keyword>
<keyword evidence="4" id="KW-0479">Metal-binding</keyword>
<dbReference type="Pfam" id="PF18290">
    <property type="entry name" value="Nudix_hydro"/>
    <property type="match status" value="1"/>
</dbReference>
<reference evidence="9" key="1">
    <citation type="submission" date="2023-07" db="EMBL/GenBank/DDBJ databases">
        <title>draft genome sequence of fig (Ficus carica).</title>
        <authorList>
            <person name="Takahashi T."/>
            <person name="Nishimura K."/>
        </authorList>
    </citation>
    <scope>NUCLEOTIDE SEQUENCE</scope>
</reference>
<dbReference type="SUPFAM" id="SSF55811">
    <property type="entry name" value="Nudix"/>
    <property type="match status" value="1"/>
</dbReference>
<evidence type="ECO:0000259" key="8">
    <source>
        <dbReference type="PROSITE" id="PS51462"/>
    </source>
</evidence>
<dbReference type="InterPro" id="IPR040618">
    <property type="entry name" value="Pre-Nudix"/>
</dbReference>
<feature type="domain" description="Nudix hydrolase" evidence="8">
    <location>
        <begin position="101"/>
        <end position="233"/>
    </location>
</feature>
<dbReference type="InterPro" id="IPR000086">
    <property type="entry name" value="NUDIX_hydrolase_dom"/>
</dbReference>
<accession>A0AA88CQX1</accession>
<dbReference type="GO" id="GO:0005829">
    <property type="term" value="C:cytosol"/>
    <property type="evidence" value="ECO:0007669"/>
    <property type="project" value="TreeGrafter"/>
</dbReference>
<dbReference type="InterPro" id="IPR015797">
    <property type="entry name" value="NUDIX_hydrolase-like_dom_sf"/>
</dbReference>
<dbReference type="GO" id="GO:0030234">
    <property type="term" value="F:enzyme regulator activity"/>
    <property type="evidence" value="ECO:0007669"/>
    <property type="project" value="TreeGrafter"/>
</dbReference>
<evidence type="ECO:0000256" key="3">
    <source>
        <dbReference type="ARBA" id="ARBA00022441"/>
    </source>
</evidence>
<dbReference type="GO" id="GO:0019760">
    <property type="term" value="P:glucosinolate metabolic process"/>
    <property type="evidence" value="ECO:0007669"/>
    <property type="project" value="UniProtKB-ARBA"/>
</dbReference>
<dbReference type="PANTHER" id="PTHR47435">
    <property type="entry name" value="KELCH REPEAT PROTEIN (AFU_ORTHOLOGUE AFUA_5G12780)"/>
    <property type="match status" value="1"/>
</dbReference>
<dbReference type="FunFam" id="2.120.10.80:FF:000102">
    <property type="entry name" value="Nitrile-specifier protein 5"/>
    <property type="match status" value="1"/>
</dbReference>
<dbReference type="PANTHER" id="PTHR47435:SF4">
    <property type="entry name" value="KELCH REPEAT PROTEIN (AFU_ORTHOLOGUE AFUA_5G12780)"/>
    <property type="match status" value="1"/>
</dbReference>
<keyword evidence="6" id="KW-0378">Hydrolase</keyword>
<evidence type="ECO:0000256" key="5">
    <source>
        <dbReference type="ARBA" id="ARBA00022737"/>
    </source>
</evidence>
<comment type="cofactor">
    <cofactor evidence="1">
        <name>Fe(2+)</name>
        <dbReference type="ChEBI" id="CHEBI:29033"/>
    </cofactor>
</comment>
<dbReference type="Pfam" id="PF24681">
    <property type="entry name" value="Kelch_KLHDC2_KLHL20_DRC7"/>
    <property type="match status" value="1"/>
</dbReference>
<sequence>MAEPEIEASILKAENDLHGGVRVDLKEPINPQEFSALLKASLSLWRTQEKRGIWIKLPIELSNLVDIAVKEGFRYHHAEPDYLMLVQWIPETVDTLPANASHRVGIGAFVLNDKREVLVVQEKSGKFKGTGVWKYPTGVINEGEDISTAAIREVKEETGVDTEFVEVVSFRQSHKSFFTKSDLFFVCVLKPQSFDIQTQVVEIEEAKWMPIEEYAAQPFVQNHELFNLVAKVCRAKSDAEYTGFTPYRTTTASGKTSYLYFNHEYRDRVLSAGDHHSKALPDLNTYADQFLVVGLQELVIVSLSNLFHLFAVMYKMVQVSSVFMFCVFRVICSKPLYSLSNPNFLLGAATLFGMTKIKGDSSTFWPHNASPTPFGPNISAKGHCSFTISVVFYGMIGLVQNGADCFHYVLNVNSAIMSRNSTYSMVTFTTTPYNLPQPAINAGKFSSGMVELPVKTILQLQLNQIGSGPGARSSHAVAIVGQKAYVFGGEFSPRVPIDNNLHVFDLEDNTWSVAEATGDIPPPRVGVTMASVGSTIYVFGGRDSDHKELNELYSFDTSTNKWTLLSGGDTGPAHRSYHSTTADDRHVYIFGGCGVAGRLNDLWAYDVVDEKWIKYPLPGENCKGRGGPGLAVAQEKIWVVYGFAGHEVDDVHYFDPAQQKWAEVETAGEKPTARSVFSTAGIGKYVFMYGGEVDPSDLGHMGAGKFVQEVYALDTDTLEWKRWEDGPDSGLHPGPRGWCAFSGGLLDGKEGLLVYGGNSPSNDRLDDIFFFTPYLDGE</sequence>
<dbReference type="Proteomes" id="UP001187192">
    <property type="component" value="Unassembled WGS sequence"/>
</dbReference>
<dbReference type="PROSITE" id="PS51462">
    <property type="entry name" value="NUDIX"/>
    <property type="match status" value="1"/>
</dbReference>
<evidence type="ECO:0000256" key="2">
    <source>
        <dbReference type="ARBA" id="ARBA00005582"/>
    </source>
</evidence>
<evidence type="ECO:0000313" key="9">
    <source>
        <dbReference type="EMBL" id="GMN27595.1"/>
    </source>
</evidence>
<dbReference type="PRINTS" id="PR01356">
    <property type="entry name" value="GFGPROTEIN"/>
</dbReference>
<dbReference type="PROSITE" id="PS00893">
    <property type="entry name" value="NUDIX_BOX"/>
    <property type="match status" value="1"/>
</dbReference>
<keyword evidence="5" id="KW-0677">Repeat</keyword>
<dbReference type="Pfam" id="PF00293">
    <property type="entry name" value="NUDIX"/>
    <property type="match status" value="1"/>
</dbReference>
<evidence type="ECO:0000313" key="10">
    <source>
        <dbReference type="Proteomes" id="UP001187192"/>
    </source>
</evidence>
<evidence type="ECO:0000256" key="4">
    <source>
        <dbReference type="ARBA" id="ARBA00022723"/>
    </source>
</evidence>
<comment type="similarity">
    <text evidence="2">Belongs to the Nudix hydrolase family.</text>
</comment>
<dbReference type="Gene3D" id="3.40.630.30">
    <property type="match status" value="1"/>
</dbReference>
<organism evidence="9 10">
    <name type="scientific">Ficus carica</name>
    <name type="common">Common fig</name>
    <dbReference type="NCBI Taxonomy" id="3494"/>
    <lineage>
        <taxon>Eukaryota</taxon>
        <taxon>Viridiplantae</taxon>
        <taxon>Streptophyta</taxon>
        <taxon>Embryophyta</taxon>
        <taxon>Tracheophyta</taxon>
        <taxon>Spermatophyta</taxon>
        <taxon>Magnoliopsida</taxon>
        <taxon>eudicotyledons</taxon>
        <taxon>Gunneridae</taxon>
        <taxon>Pentapetalae</taxon>
        <taxon>rosids</taxon>
        <taxon>fabids</taxon>
        <taxon>Rosales</taxon>
        <taxon>Moraceae</taxon>
        <taxon>Ficeae</taxon>
        <taxon>Ficus</taxon>
    </lineage>
</organism>
<dbReference type="FunFam" id="3.90.79.10:FF:000015">
    <property type="entry name" value="Nudix hydrolase 8"/>
    <property type="match status" value="1"/>
</dbReference>
<name>A0AA88CQX1_FICCA</name>
<dbReference type="Gene3D" id="2.120.10.80">
    <property type="entry name" value="Kelch-type beta propeller"/>
    <property type="match status" value="2"/>
</dbReference>
<dbReference type="GO" id="GO:0005634">
    <property type="term" value="C:nucleus"/>
    <property type="evidence" value="ECO:0007669"/>
    <property type="project" value="TreeGrafter"/>
</dbReference>
<dbReference type="EMBL" id="BTGU01000002">
    <property type="protein sequence ID" value="GMN27595.1"/>
    <property type="molecule type" value="Genomic_DNA"/>
</dbReference>
<dbReference type="GO" id="GO:0046872">
    <property type="term" value="F:metal ion binding"/>
    <property type="evidence" value="ECO:0007669"/>
    <property type="project" value="UniProtKB-KW"/>
</dbReference>
<keyword evidence="10" id="KW-1185">Reference proteome</keyword>
<gene>
    <name evidence="9" type="ORF">TIFTF001_001723</name>
</gene>
<dbReference type="GO" id="GO:0080028">
    <property type="term" value="P:nitrile biosynthetic process"/>
    <property type="evidence" value="ECO:0007669"/>
    <property type="project" value="TreeGrafter"/>
</dbReference>
<keyword evidence="3" id="KW-0880">Kelch repeat</keyword>
<proteinExistence type="inferred from homology"/>
<evidence type="ECO:0000256" key="6">
    <source>
        <dbReference type="ARBA" id="ARBA00022801"/>
    </source>
</evidence>
<dbReference type="GO" id="GO:0016787">
    <property type="term" value="F:hydrolase activity"/>
    <property type="evidence" value="ECO:0007669"/>
    <property type="project" value="UniProtKB-KW"/>
</dbReference>
<dbReference type="InterPro" id="IPR003293">
    <property type="entry name" value="Nudix_hydrolase6-like"/>
</dbReference>
<dbReference type="InterPro" id="IPR020084">
    <property type="entry name" value="NUDIX_hydrolase_CS"/>
</dbReference>
<dbReference type="Gene3D" id="3.90.79.10">
    <property type="entry name" value="Nucleoside Triphosphate Pyrophosphohydrolase"/>
    <property type="match status" value="1"/>
</dbReference>
<dbReference type="AlphaFoldDB" id="A0AA88CQX1"/>
<dbReference type="FunFam" id="3.40.630.30:FF:000016">
    <property type="entry name" value="nudix hydrolase 2"/>
    <property type="match status" value="1"/>
</dbReference>